<name>A0A089M9Z7_9BACL</name>
<dbReference type="AlphaFoldDB" id="A0A089M9Z7"/>
<dbReference type="Gene3D" id="1.10.287.130">
    <property type="match status" value="1"/>
</dbReference>
<evidence type="ECO:0000256" key="4">
    <source>
        <dbReference type="ARBA" id="ARBA00022553"/>
    </source>
</evidence>
<dbReference type="InterPro" id="IPR003594">
    <property type="entry name" value="HATPase_dom"/>
</dbReference>
<gene>
    <name evidence="15" type="ORF">PGRAT_25575</name>
</gene>
<evidence type="ECO:0000259" key="14">
    <source>
        <dbReference type="PROSITE" id="PS50109"/>
    </source>
</evidence>
<sequence>MEINQTGDGSILEQLTGMKAGKRRGRLKIFIGYAPGVGKTCAMLNAAHEEQKEGTDVVGGYIETHARPDTQAMLEGLELVPPMKVSYEDSVIPEFDLDRAIQRSPELILLDDLAHANTAGCRHKKRYQDVEELLRAGIHVYTTINVQQIESLTDIVYSITGMTVQERIPDSVFDSADQVELVDIEPNDLIDRLNKGKIQRENADEQGIEQLFTKEKLTALREIALRNTASQLNRIAVQISEQAKKNDYDTKDHILVCLSSAASNKKVIRAAARMAEAFHGQFTALFVETPQTQKLTPKNKTELRDNLRLAEQMGANIATVYGEDVPGQIAEYVKTSRVSKIVLGRSPFKKRGYAKSNLVDKLTTLLPNIEIYIIPYTHPSFYKRLPLYVRYPKLSLADTNKTIAILLVCTLIGIWFRYLGFLESNIITVYILGVLLSAIVTKGRVYSAVSSVMSVLVFNYFFTEPYYSLNAYDSGYPVTFLVMLTASFITSTLTMRVSEQARQSAQKAYRTEVLLETSRKLQQAKDSPAIIDEMAHQMVKLLDRTVIFYAVQEGALTEPLIFPKEGSEADPHMYTGSNERAVADWVFKNNKRAGATTDTFFGANCLYHAVRGGDTVFAVAAIVMEQEEPLEVFEKGLMIAMLGECALALEKEKLNEKQKEISLQIQQEHLRANLLRSISHDLRTPLTSISGNAGILVGNSGVLSEEQKKGLYTDIYDDSIWLIHLVENLLSISRIENGTLNLNFQAELLEEVISEALLHVNRNSEKHVIQTELADELLMARMDSRLIVQVLINIVDNAIKYTQQGSHITVSAKQDGQRVIVEISDDGPGISEEAKARLFEMFYTVDNIRGDGRRGLGLGLSLCKSIVNAHGGTIGVMDNVPKGTVFYFTLHAEEVNIHE</sequence>
<dbReference type="CDD" id="cd00075">
    <property type="entry name" value="HATPase"/>
    <property type="match status" value="1"/>
</dbReference>
<evidence type="ECO:0000256" key="5">
    <source>
        <dbReference type="ARBA" id="ARBA00022679"/>
    </source>
</evidence>
<dbReference type="Pfam" id="PF00512">
    <property type="entry name" value="HisKA"/>
    <property type="match status" value="1"/>
</dbReference>
<dbReference type="SMART" id="SM00388">
    <property type="entry name" value="HisKA"/>
    <property type="match status" value="1"/>
</dbReference>
<keyword evidence="12 13" id="KW-0472">Membrane</keyword>
<dbReference type="eggNOG" id="COG2205">
    <property type="taxonomic scope" value="Bacteria"/>
</dbReference>
<dbReference type="FunFam" id="3.40.50.300:FF:000483">
    <property type="entry name" value="Sensor histidine kinase KdpD"/>
    <property type="match status" value="1"/>
</dbReference>
<proteinExistence type="predicted"/>
<dbReference type="RefSeq" id="WP_025703719.1">
    <property type="nucleotide sequence ID" value="NZ_CP009287.1"/>
</dbReference>
<dbReference type="EC" id="2.7.13.3" evidence="3"/>
<dbReference type="InterPro" id="IPR027417">
    <property type="entry name" value="P-loop_NTPase"/>
</dbReference>
<evidence type="ECO:0000256" key="11">
    <source>
        <dbReference type="ARBA" id="ARBA00023012"/>
    </source>
</evidence>
<keyword evidence="6 13" id="KW-0812">Transmembrane</keyword>
<evidence type="ECO:0000256" key="6">
    <source>
        <dbReference type="ARBA" id="ARBA00022692"/>
    </source>
</evidence>
<feature type="transmembrane region" description="Helical" evidence="13">
    <location>
        <begin position="424"/>
        <end position="440"/>
    </location>
</feature>
<dbReference type="Proteomes" id="UP000029500">
    <property type="component" value="Chromosome"/>
</dbReference>
<keyword evidence="10 13" id="KW-1133">Transmembrane helix</keyword>
<dbReference type="EMBL" id="CP009287">
    <property type="protein sequence ID" value="AIQ70631.1"/>
    <property type="molecule type" value="Genomic_DNA"/>
</dbReference>
<keyword evidence="8 15" id="KW-0418">Kinase</keyword>
<dbReference type="PRINTS" id="PR00344">
    <property type="entry name" value="BCTRLSENSOR"/>
</dbReference>
<dbReference type="SUPFAM" id="SSF47384">
    <property type="entry name" value="Homodimeric domain of signal transducing histidine kinase"/>
    <property type="match status" value="1"/>
</dbReference>
<evidence type="ECO:0000256" key="7">
    <source>
        <dbReference type="ARBA" id="ARBA00022741"/>
    </source>
</evidence>
<dbReference type="SMART" id="SM00387">
    <property type="entry name" value="HATPase_c"/>
    <property type="match status" value="1"/>
</dbReference>
<keyword evidence="9" id="KW-0067">ATP-binding</keyword>
<dbReference type="KEGG" id="pgm:PGRAT_25575"/>
<organism evidence="15 16">
    <name type="scientific">Paenibacillus graminis</name>
    <dbReference type="NCBI Taxonomy" id="189425"/>
    <lineage>
        <taxon>Bacteria</taxon>
        <taxon>Bacillati</taxon>
        <taxon>Bacillota</taxon>
        <taxon>Bacilli</taxon>
        <taxon>Bacillales</taxon>
        <taxon>Paenibacillaceae</taxon>
        <taxon>Paenibacillus</taxon>
    </lineage>
</organism>
<dbReference type="HOGENOM" id="CLU_000445_113_1_9"/>
<dbReference type="OrthoDB" id="9806130at2"/>
<dbReference type="InterPro" id="IPR038318">
    <property type="entry name" value="KdpD_sf"/>
</dbReference>
<dbReference type="InterPro" id="IPR004358">
    <property type="entry name" value="Sig_transdc_His_kin-like_C"/>
</dbReference>
<dbReference type="PANTHER" id="PTHR45569">
    <property type="entry name" value="SENSOR PROTEIN KDPD"/>
    <property type="match status" value="1"/>
</dbReference>
<dbReference type="PANTHER" id="PTHR45569:SF1">
    <property type="entry name" value="SENSOR PROTEIN KDPD"/>
    <property type="match status" value="1"/>
</dbReference>
<dbReference type="Gene3D" id="3.40.50.620">
    <property type="entry name" value="HUPs"/>
    <property type="match status" value="1"/>
</dbReference>
<dbReference type="PROSITE" id="PS50109">
    <property type="entry name" value="HIS_KIN"/>
    <property type="match status" value="1"/>
</dbReference>
<dbReference type="Gene3D" id="3.40.50.300">
    <property type="entry name" value="P-loop containing nucleotide triphosphate hydrolases"/>
    <property type="match status" value="1"/>
</dbReference>
<protein>
    <recommendedName>
        <fullName evidence="3">histidine kinase</fullName>
        <ecNumber evidence="3">2.7.13.3</ecNumber>
    </recommendedName>
</protein>
<evidence type="ECO:0000256" key="8">
    <source>
        <dbReference type="ARBA" id="ARBA00022777"/>
    </source>
</evidence>
<evidence type="ECO:0000313" key="16">
    <source>
        <dbReference type="Proteomes" id="UP000029500"/>
    </source>
</evidence>
<dbReference type="InterPro" id="IPR003852">
    <property type="entry name" value="Sig_transdc_His_kinase_KdpD_N"/>
</dbReference>
<dbReference type="Gene3D" id="1.20.120.620">
    <property type="entry name" value="Backbone structure of the membrane domain of e. Coli histidine kinase receptor kdpd"/>
    <property type="match status" value="1"/>
</dbReference>
<dbReference type="FunFam" id="3.30.565.10:FF:000006">
    <property type="entry name" value="Sensor histidine kinase WalK"/>
    <property type="match status" value="1"/>
</dbReference>
<comment type="subcellular location">
    <subcellularLocation>
        <location evidence="2">Cell membrane</location>
        <topology evidence="2">Multi-pass membrane protein</topology>
    </subcellularLocation>
</comment>
<evidence type="ECO:0000256" key="2">
    <source>
        <dbReference type="ARBA" id="ARBA00004651"/>
    </source>
</evidence>
<dbReference type="InterPro" id="IPR005467">
    <property type="entry name" value="His_kinase_dom"/>
</dbReference>
<keyword evidence="5" id="KW-0808">Transferase</keyword>
<accession>A0A089M9Z7</accession>
<evidence type="ECO:0000256" key="10">
    <source>
        <dbReference type="ARBA" id="ARBA00022989"/>
    </source>
</evidence>
<feature type="transmembrane region" description="Helical" evidence="13">
    <location>
        <begin position="445"/>
        <end position="462"/>
    </location>
</feature>
<feature type="transmembrane region" description="Helical" evidence="13">
    <location>
        <begin position="402"/>
        <end position="418"/>
    </location>
</feature>
<dbReference type="InterPro" id="IPR014729">
    <property type="entry name" value="Rossmann-like_a/b/a_fold"/>
</dbReference>
<dbReference type="GO" id="GO:0005524">
    <property type="term" value="F:ATP binding"/>
    <property type="evidence" value="ECO:0007669"/>
    <property type="project" value="UniProtKB-KW"/>
</dbReference>
<keyword evidence="11" id="KW-0902">Two-component regulatory system</keyword>
<reference evidence="15 16" key="1">
    <citation type="submission" date="2014-08" db="EMBL/GenBank/DDBJ databases">
        <title>Comparative genomics of the Paenibacillus odorifer group.</title>
        <authorList>
            <person name="den Bakker H.C."/>
            <person name="Tsai Y.-C."/>
            <person name="Martin N."/>
            <person name="Korlach J."/>
            <person name="Wiedmann M."/>
        </authorList>
    </citation>
    <scope>NUCLEOTIDE SEQUENCE [LARGE SCALE GENOMIC DNA]</scope>
    <source>
        <strain evidence="15 16">DSM 15220</strain>
    </source>
</reference>
<dbReference type="GO" id="GO:0000155">
    <property type="term" value="F:phosphorelay sensor kinase activity"/>
    <property type="evidence" value="ECO:0007669"/>
    <property type="project" value="InterPro"/>
</dbReference>
<dbReference type="InterPro" id="IPR029016">
    <property type="entry name" value="GAF-like_dom_sf"/>
</dbReference>
<dbReference type="Pfam" id="PF02518">
    <property type="entry name" value="HATPase_c"/>
    <property type="match status" value="1"/>
</dbReference>
<dbReference type="InterPro" id="IPR036097">
    <property type="entry name" value="HisK_dim/P_sf"/>
</dbReference>
<evidence type="ECO:0000313" key="15">
    <source>
        <dbReference type="EMBL" id="AIQ70631.1"/>
    </source>
</evidence>
<dbReference type="InterPro" id="IPR036890">
    <property type="entry name" value="HATPase_C_sf"/>
</dbReference>
<dbReference type="SUPFAM" id="SSF55874">
    <property type="entry name" value="ATPase domain of HSP90 chaperone/DNA topoisomerase II/histidine kinase"/>
    <property type="match status" value="1"/>
</dbReference>
<comment type="catalytic activity">
    <reaction evidence="1">
        <text>ATP + protein L-histidine = ADP + protein N-phospho-L-histidine.</text>
        <dbReference type="EC" id="2.7.13.3"/>
    </reaction>
</comment>
<feature type="domain" description="Histidine kinase" evidence="14">
    <location>
        <begin position="677"/>
        <end position="894"/>
    </location>
</feature>
<dbReference type="GO" id="GO:0005886">
    <property type="term" value="C:plasma membrane"/>
    <property type="evidence" value="ECO:0007669"/>
    <property type="project" value="UniProtKB-SubCell"/>
</dbReference>
<keyword evidence="7" id="KW-0547">Nucleotide-binding</keyword>
<dbReference type="Gene3D" id="3.30.450.40">
    <property type="match status" value="1"/>
</dbReference>
<dbReference type="InterPro" id="IPR052023">
    <property type="entry name" value="Histidine_kinase_KdpD"/>
</dbReference>
<keyword evidence="4" id="KW-0597">Phosphoprotein</keyword>
<evidence type="ECO:0000256" key="3">
    <source>
        <dbReference type="ARBA" id="ARBA00012438"/>
    </source>
</evidence>
<dbReference type="GO" id="GO:0005737">
    <property type="term" value="C:cytoplasm"/>
    <property type="evidence" value="ECO:0007669"/>
    <property type="project" value="UniProtKB-ARBA"/>
</dbReference>
<dbReference type="InterPro" id="IPR025201">
    <property type="entry name" value="KdpD_TM"/>
</dbReference>
<dbReference type="CDD" id="cd00082">
    <property type="entry name" value="HisKA"/>
    <property type="match status" value="1"/>
</dbReference>
<dbReference type="Pfam" id="PF02702">
    <property type="entry name" value="KdpD"/>
    <property type="match status" value="1"/>
</dbReference>
<evidence type="ECO:0000256" key="1">
    <source>
        <dbReference type="ARBA" id="ARBA00000085"/>
    </source>
</evidence>
<evidence type="ECO:0000256" key="9">
    <source>
        <dbReference type="ARBA" id="ARBA00022840"/>
    </source>
</evidence>
<dbReference type="Pfam" id="PF13493">
    <property type="entry name" value="DUF4118"/>
    <property type="match status" value="1"/>
</dbReference>
<dbReference type="STRING" id="189425.PGRAT_25575"/>
<dbReference type="CDD" id="cd01987">
    <property type="entry name" value="USP_KdpD-like"/>
    <property type="match status" value="1"/>
</dbReference>
<dbReference type="Gene3D" id="3.30.565.10">
    <property type="entry name" value="Histidine kinase-like ATPase, C-terminal domain"/>
    <property type="match status" value="1"/>
</dbReference>
<keyword evidence="16" id="KW-1185">Reference proteome</keyword>
<evidence type="ECO:0000256" key="12">
    <source>
        <dbReference type="ARBA" id="ARBA00023136"/>
    </source>
</evidence>
<feature type="transmembrane region" description="Helical" evidence="13">
    <location>
        <begin position="474"/>
        <end position="494"/>
    </location>
</feature>
<dbReference type="InterPro" id="IPR003661">
    <property type="entry name" value="HisK_dim/P_dom"/>
</dbReference>
<evidence type="ECO:0000256" key="13">
    <source>
        <dbReference type="SAM" id="Phobius"/>
    </source>
</evidence>